<protein>
    <recommendedName>
        <fullName evidence="15">Receptor-like serine/threonine-protein kinase</fullName>
        <ecNumber evidence="15">2.7.11.1</ecNumber>
    </recommendedName>
</protein>
<evidence type="ECO:0000259" key="19">
    <source>
        <dbReference type="PROSITE" id="PS50948"/>
    </source>
</evidence>
<keyword evidence="9 16" id="KW-1133">Transmembrane helix</keyword>
<dbReference type="GO" id="GO:0004674">
    <property type="term" value="F:protein serine/threonine kinase activity"/>
    <property type="evidence" value="ECO:0007669"/>
    <property type="project" value="UniProtKB-KW"/>
</dbReference>
<comment type="catalytic activity">
    <reaction evidence="13 15">
        <text>L-threonyl-[protein] + ATP = O-phospho-L-threonyl-[protein] + ADP + H(+)</text>
        <dbReference type="Rhea" id="RHEA:46608"/>
        <dbReference type="Rhea" id="RHEA-COMP:11060"/>
        <dbReference type="Rhea" id="RHEA-COMP:11605"/>
        <dbReference type="ChEBI" id="CHEBI:15378"/>
        <dbReference type="ChEBI" id="CHEBI:30013"/>
        <dbReference type="ChEBI" id="CHEBI:30616"/>
        <dbReference type="ChEBI" id="CHEBI:61977"/>
        <dbReference type="ChEBI" id="CHEBI:456216"/>
        <dbReference type="EC" id="2.7.11.1"/>
    </reaction>
</comment>
<evidence type="ECO:0000256" key="1">
    <source>
        <dbReference type="ARBA" id="ARBA00004479"/>
    </source>
</evidence>
<dbReference type="OrthoDB" id="785331at2759"/>
<evidence type="ECO:0000259" key="17">
    <source>
        <dbReference type="PROSITE" id="PS50011"/>
    </source>
</evidence>
<evidence type="ECO:0000256" key="9">
    <source>
        <dbReference type="ARBA" id="ARBA00022989"/>
    </source>
</evidence>
<comment type="subcellular location">
    <subcellularLocation>
        <location evidence="1">Membrane</location>
        <topology evidence="1">Single-pass type I membrane protein</topology>
    </subcellularLocation>
</comment>
<dbReference type="CDD" id="cd01098">
    <property type="entry name" value="PAN_AP_plant"/>
    <property type="match status" value="1"/>
</dbReference>
<comment type="caution">
    <text evidence="20">The sequence shown here is derived from an EMBL/GenBank/DDBJ whole genome shotgun (WGS) entry which is preliminary data.</text>
</comment>
<keyword evidence="11" id="KW-1015">Disulfide bond</keyword>
<keyword evidence="7 15" id="KW-0418">Kinase</keyword>
<evidence type="ECO:0000256" key="2">
    <source>
        <dbReference type="ARBA" id="ARBA00022527"/>
    </source>
</evidence>
<dbReference type="InterPro" id="IPR000719">
    <property type="entry name" value="Prot_kinase_dom"/>
</dbReference>
<comment type="similarity">
    <text evidence="15">Belongs to the protein kinase superfamily. Ser/Thr protein kinase family.</text>
</comment>
<dbReference type="PROSITE" id="PS50927">
    <property type="entry name" value="BULB_LECTIN"/>
    <property type="match status" value="1"/>
</dbReference>
<dbReference type="GO" id="GO:0005524">
    <property type="term" value="F:ATP binding"/>
    <property type="evidence" value="ECO:0007669"/>
    <property type="project" value="UniProtKB-KW"/>
</dbReference>
<dbReference type="FunFam" id="3.30.200.20:FF:000195">
    <property type="entry name" value="G-type lectin S-receptor-like serine/threonine-protein kinase"/>
    <property type="match status" value="1"/>
</dbReference>
<dbReference type="Pfam" id="PF07714">
    <property type="entry name" value="PK_Tyr_Ser-Thr"/>
    <property type="match status" value="1"/>
</dbReference>
<dbReference type="InterPro" id="IPR036426">
    <property type="entry name" value="Bulb-type_lectin_dom_sf"/>
</dbReference>
<evidence type="ECO:0000256" key="15">
    <source>
        <dbReference type="PIRNR" id="PIRNR000641"/>
    </source>
</evidence>
<dbReference type="Gene3D" id="3.50.4.10">
    <property type="entry name" value="Hepatocyte Growth Factor"/>
    <property type="match status" value="1"/>
</dbReference>
<keyword evidence="5" id="KW-0732">Signal</keyword>
<keyword evidence="4 16" id="KW-0812">Transmembrane</keyword>
<dbReference type="InterPro" id="IPR021820">
    <property type="entry name" value="S-locus_recpt_kinase_C"/>
</dbReference>
<organism evidence="20 21">
    <name type="scientific">Hibiscus syriacus</name>
    <name type="common">Rose of Sharon</name>
    <dbReference type="NCBI Taxonomy" id="106335"/>
    <lineage>
        <taxon>Eukaryota</taxon>
        <taxon>Viridiplantae</taxon>
        <taxon>Streptophyta</taxon>
        <taxon>Embryophyta</taxon>
        <taxon>Tracheophyta</taxon>
        <taxon>Spermatophyta</taxon>
        <taxon>Magnoliopsida</taxon>
        <taxon>eudicotyledons</taxon>
        <taxon>Gunneridae</taxon>
        <taxon>Pentapetalae</taxon>
        <taxon>rosids</taxon>
        <taxon>malvids</taxon>
        <taxon>Malvales</taxon>
        <taxon>Malvaceae</taxon>
        <taxon>Malvoideae</taxon>
        <taxon>Hibiscus</taxon>
    </lineage>
</organism>
<keyword evidence="6 15" id="KW-0547">Nucleotide-binding</keyword>
<dbReference type="PANTHER" id="PTHR32444">
    <property type="entry name" value="BULB-TYPE LECTIN DOMAIN-CONTAINING PROTEIN"/>
    <property type="match status" value="1"/>
</dbReference>
<dbReference type="GO" id="GO:0048544">
    <property type="term" value="P:recognition of pollen"/>
    <property type="evidence" value="ECO:0007669"/>
    <property type="project" value="InterPro"/>
</dbReference>
<dbReference type="Pfam" id="PF01453">
    <property type="entry name" value="B_lectin"/>
    <property type="match status" value="1"/>
</dbReference>
<dbReference type="Gene3D" id="2.90.10.10">
    <property type="entry name" value="Bulb-type lectin domain"/>
    <property type="match status" value="1"/>
</dbReference>
<dbReference type="SMART" id="SM00473">
    <property type="entry name" value="PAN_AP"/>
    <property type="match status" value="1"/>
</dbReference>
<evidence type="ECO:0000256" key="10">
    <source>
        <dbReference type="ARBA" id="ARBA00023136"/>
    </source>
</evidence>
<keyword evidence="2 15" id="KW-0723">Serine/threonine-protein kinase</keyword>
<dbReference type="InterPro" id="IPR001480">
    <property type="entry name" value="Bulb-type_lectin_dom"/>
</dbReference>
<keyword evidence="12" id="KW-0325">Glycoprotein</keyword>
<dbReference type="CDD" id="cd14066">
    <property type="entry name" value="STKc_IRAK"/>
    <property type="match status" value="1"/>
</dbReference>
<dbReference type="GO" id="GO:0030246">
    <property type="term" value="F:carbohydrate binding"/>
    <property type="evidence" value="ECO:0007669"/>
    <property type="project" value="UniProtKB-KW"/>
</dbReference>
<dbReference type="SMART" id="SM00108">
    <property type="entry name" value="B_lectin"/>
    <property type="match status" value="1"/>
</dbReference>
<evidence type="ECO:0000256" key="6">
    <source>
        <dbReference type="ARBA" id="ARBA00022741"/>
    </source>
</evidence>
<gene>
    <name evidence="20" type="ORF">F3Y22_tig00111392pilonHSYRG00401</name>
</gene>
<dbReference type="PIRSF" id="PIRSF000641">
    <property type="entry name" value="SRK"/>
    <property type="match status" value="1"/>
</dbReference>
<dbReference type="SUPFAM" id="SSF51110">
    <property type="entry name" value="alpha-D-mannose-specific plant lectins"/>
    <property type="match status" value="1"/>
</dbReference>
<evidence type="ECO:0000256" key="16">
    <source>
        <dbReference type="SAM" id="Phobius"/>
    </source>
</evidence>
<dbReference type="Gene3D" id="1.10.510.10">
    <property type="entry name" value="Transferase(Phosphotransferase) domain 1"/>
    <property type="match status" value="1"/>
</dbReference>
<dbReference type="InterPro" id="IPR024171">
    <property type="entry name" value="SRK-like_kinase"/>
</dbReference>
<dbReference type="PANTHER" id="PTHR32444:SF183">
    <property type="entry name" value="APPLE DOMAIN-CONTAINING PROTEIN"/>
    <property type="match status" value="1"/>
</dbReference>
<dbReference type="PROSITE" id="PS50011">
    <property type="entry name" value="PROTEIN_KINASE_DOM"/>
    <property type="match status" value="1"/>
</dbReference>
<dbReference type="InterPro" id="IPR008271">
    <property type="entry name" value="Ser/Thr_kinase_AS"/>
</dbReference>
<dbReference type="Gene3D" id="3.30.200.20">
    <property type="entry name" value="Phosphorylase Kinase, domain 1"/>
    <property type="match status" value="1"/>
</dbReference>
<evidence type="ECO:0000256" key="4">
    <source>
        <dbReference type="ARBA" id="ARBA00022692"/>
    </source>
</evidence>
<dbReference type="InterPro" id="IPR000858">
    <property type="entry name" value="S_locus_glycoprot_dom"/>
</dbReference>
<dbReference type="Pfam" id="PF11883">
    <property type="entry name" value="DUF3403"/>
    <property type="match status" value="1"/>
</dbReference>
<reference evidence="20" key="1">
    <citation type="submission" date="2019-09" db="EMBL/GenBank/DDBJ databases">
        <title>Draft genome information of white flower Hibiscus syriacus.</title>
        <authorList>
            <person name="Kim Y.-M."/>
        </authorList>
    </citation>
    <scope>NUCLEOTIDE SEQUENCE [LARGE SCALE GENOMIC DNA]</scope>
    <source>
        <strain evidence="20">YM2019G1</strain>
    </source>
</reference>
<dbReference type="AlphaFoldDB" id="A0A6A2YBJ0"/>
<dbReference type="EC" id="2.7.11.1" evidence="15"/>
<evidence type="ECO:0000256" key="12">
    <source>
        <dbReference type="ARBA" id="ARBA00023180"/>
    </source>
</evidence>
<accession>A0A6A2YBJ0</accession>
<dbReference type="FunFam" id="1.10.510.10:FF:000060">
    <property type="entry name" value="G-type lectin S-receptor-like serine/threonine-protein kinase"/>
    <property type="match status" value="1"/>
</dbReference>
<feature type="domain" description="Bulb-type lectin" evidence="18">
    <location>
        <begin position="32"/>
        <end position="154"/>
    </location>
</feature>
<dbReference type="EMBL" id="VEPZ02001327">
    <property type="protein sequence ID" value="KAE8680175.1"/>
    <property type="molecule type" value="Genomic_DNA"/>
</dbReference>
<feature type="transmembrane region" description="Helical" evidence="16">
    <location>
        <begin position="450"/>
        <end position="473"/>
    </location>
</feature>
<dbReference type="PROSITE" id="PS50948">
    <property type="entry name" value="PAN"/>
    <property type="match status" value="1"/>
</dbReference>
<keyword evidence="21" id="KW-1185">Reference proteome</keyword>
<dbReference type="SUPFAM" id="SSF56112">
    <property type="entry name" value="Protein kinase-like (PK-like)"/>
    <property type="match status" value="1"/>
</dbReference>
<evidence type="ECO:0000256" key="7">
    <source>
        <dbReference type="ARBA" id="ARBA00022777"/>
    </source>
</evidence>
<dbReference type="FunFam" id="2.90.10.10:FF:000004">
    <property type="entry name" value="G-type lectin S-receptor-like serine/threonine-protein kinase"/>
    <property type="match status" value="1"/>
</dbReference>
<dbReference type="CDD" id="cd00028">
    <property type="entry name" value="B_lectin"/>
    <property type="match status" value="1"/>
</dbReference>
<keyword evidence="10 16" id="KW-0472">Membrane</keyword>
<evidence type="ECO:0000256" key="8">
    <source>
        <dbReference type="ARBA" id="ARBA00022840"/>
    </source>
</evidence>
<dbReference type="InterPro" id="IPR003609">
    <property type="entry name" value="Pan_app"/>
</dbReference>
<feature type="domain" description="Protein kinase" evidence="17">
    <location>
        <begin position="505"/>
        <end position="782"/>
    </location>
</feature>
<dbReference type="InterPro" id="IPR001245">
    <property type="entry name" value="Ser-Thr/Tyr_kinase_cat_dom"/>
</dbReference>
<evidence type="ECO:0000313" key="21">
    <source>
        <dbReference type="Proteomes" id="UP000436088"/>
    </source>
</evidence>
<evidence type="ECO:0000256" key="5">
    <source>
        <dbReference type="ARBA" id="ARBA00022729"/>
    </source>
</evidence>
<sequence>MKFQLLANKMEAFLMVLVLCLFHFFITTALALNTISAGQSIKDGETLVSAGGTFELGFFSPENSKSRYLGIWYKKISTGTVVWVANREASVSDASGVLSINNRGVLSIMNGTEGVVWSSNTSRNAAKEPVAQLLDSGNFVVKDGYDSDPESFLWQSFDYPCDTFLPGMKLGRNFVTGFDRHLSSWKSEEDPAPGQYTMRIDPRGVPQFVLKKGPAILFRAGSWNGVYFSGRSVTEPNPVYSYEFVLNKNEVSYKYETRNSLIFSRYLLNPSGLVHRSIWNERKHDWEVFSAAQADQCSIYARCGSYATCNTVETPPCKCLEGFKRRSASSPDLSSVDWSDGCTRRTPLACDGGDSFLKQTGLKIPDTSKSWADISIDLKDCEKLCLKNCSCTAYANLDIREGGHGCLLWFGDLTDMLEFNEGGQDLYIRLAASNLNHIQSKGKLTEKQKAGIIVASVIIASGVTMLALALYVWKIKRRKTGEHGKEDFELPVLEFATVAIATNNFSRNNKLGQGGFGPVYKGTLIEGQEIAVKRLSKNSGQGLEEFKNEVTLIAKLQHRNLVKLFGCCIRKDERMLIYEYMPNKSLDYFIFAKTRSKLLDWHSRMHIVDGIARGILYIHHDSRLRIIHRDLKASNILLDSNMNPKISDFGLARKFGVDQTQANTKRVVGTYGYMSPEYVLDGLFSMKSDVFSFGVLVLEIIAGKKNRGFSHPEHDHNLLGHAWRLWMEKRPLELLDTGLVDSYDETEVLRCINVALLCVQQCPADRPNMSLVLLMLCGESILPQPKQPGFFIERNILTADADEIYSINESTITSLMPR</sequence>
<dbReference type="GO" id="GO:0016020">
    <property type="term" value="C:membrane"/>
    <property type="evidence" value="ECO:0007669"/>
    <property type="project" value="UniProtKB-SubCell"/>
</dbReference>
<feature type="domain" description="Apple" evidence="19">
    <location>
        <begin position="350"/>
        <end position="431"/>
    </location>
</feature>
<evidence type="ECO:0000259" key="18">
    <source>
        <dbReference type="PROSITE" id="PS50927"/>
    </source>
</evidence>
<evidence type="ECO:0000256" key="13">
    <source>
        <dbReference type="ARBA" id="ARBA00047899"/>
    </source>
</evidence>
<keyword evidence="8 15" id="KW-0067">ATP-binding</keyword>
<comment type="catalytic activity">
    <reaction evidence="14 15">
        <text>L-seryl-[protein] + ATP = O-phospho-L-seryl-[protein] + ADP + H(+)</text>
        <dbReference type="Rhea" id="RHEA:17989"/>
        <dbReference type="Rhea" id="RHEA-COMP:9863"/>
        <dbReference type="Rhea" id="RHEA-COMP:11604"/>
        <dbReference type="ChEBI" id="CHEBI:15378"/>
        <dbReference type="ChEBI" id="CHEBI:29999"/>
        <dbReference type="ChEBI" id="CHEBI:30616"/>
        <dbReference type="ChEBI" id="CHEBI:83421"/>
        <dbReference type="ChEBI" id="CHEBI:456216"/>
        <dbReference type="EC" id="2.7.11.1"/>
    </reaction>
</comment>
<dbReference type="Pfam" id="PF08276">
    <property type="entry name" value="PAN_2"/>
    <property type="match status" value="1"/>
</dbReference>
<dbReference type="InterPro" id="IPR011009">
    <property type="entry name" value="Kinase-like_dom_sf"/>
</dbReference>
<evidence type="ECO:0000256" key="11">
    <source>
        <dbReference type="ARBA" id="ARBA00023157"/>
    </source>
</evidence>
<dbReference type="Pfam" id="PF00954">
    <property type="entry name" value="S_locus_glycop"/>
    <property type="match status" value="1"/>
</dbReference>
<keyword evidence="3 15" id="KW-0808">Transferase</keyword>
<evidence type="ECO:0000313" key="20">
    <source>
        <dbReference type="EMBL" id="KAE8680175.1"/>
    </source>
</evidence>
<evidence type="ECO:0000256" key="3">
    <source>
        <dbReference type="ARBA" id="ARBA00022679"/>
    </source>
</evidence>
<dbReference type="PROSITE" id="PS00108">
    <property type="entry name" value="PROTEIN_KINASE_ST"/>
    <property type="match status" value="1"/>
</dbReference>
<dbReference type="SMART" id="SM00220">
    <property type="entry name" value="S_TKc"/>
    <property type="match status" value="1"/>
</dbReference>
<evidence type="ECO:0000256" key="14">
    <source>
        <dbReference type="ARBA" id="ARBA00048679"/>
    </source>
</evidence>
<proteinExistence type="inferred from homology"/>
<dbReference type="Proteomes" id="UP000436088">
    <property type="component" value="Unassembled WGS sequence"/>
</dbReference>
<name>A0A6A2YBJ0_HIBSY</name>